<organism evidence="2 3">
    <name type="scientific">Hibiscus sabdariffa</name>
    <name type="common">roselle</name>
    <dbReference type="NCBI Taxonomy" id="183260"/>
    <lineage>
        <taxon>Eukaryota</taxon>
        <taxon>Viridiplantae</taxon>
        <taxon>Streptophyta</taxon>
        <taxon>Embryophyta</taxon>
        <taxon>Tracheophyta</taxon>
        <taxon>Spermatophyta</taxon>
        <taxon>Magnoliopsida</taxon>
        <taxon>eudicotyledons</taxon>
        <taxon>Gunneridae</taxon>
        <taxon>Pentapetalae</taxon>
        <taxon>rosids</taxon>
        <taxon>malvids</taxon>
        <taxon>Malvales</taxon>
        <taxon>Malvaceae</taxon>
        <taxon>Malvoideae</taxon>
        <taxon>Hibiscus</taxon>
    </lineage>
</organism>
<dbReference type="InterPro" id="IPR050232">
    <property type="entry name" value="FBL13/AtMIF1-like"/>
</dbReference>
<accession>A0ABR2R8E6</accession>
<dbReference type="SMART" id="SM00579">
    <property type="entry name" value="FBD"/>
    <property type="match status" value="1"/>
</dbReference>
<dbReference type="InterPro" id="IPR032675">
    <property type="entry name" value="LRR_dom_sf"/>
</dbReference>
<comment type="caution">
    <text evidence="2">The sequence shown here is derived from an EMBL/GenBank/DDBJ whole genome shotgun (WGS) entry which is preliminary data.</text>
</comment>
<dbReference type="SUPFAM" id="SSF52047">
    <property type="entry name" value="RNI-like"/>
    <property type="match status" value="1"/>
</dbReference>
<dbReference type="EMBL" id="JBBPBN010000024">
    <property type="protein sequence ID" value="KAK9009235.1"/>
    <property type="molecule type" value="Genomic_DNA"/>
</dbReference>
<feature type="domain" description="FBD" evidence="1">
    <location>
        <begin position="281"/>
        <end position="350"/>
    </location>
</feature>
<dbReference type="Gene3D" id="3.80.10.10">
    <property type="entry name" value="Ribonuclease Inhibitor"/>
    <property type="match status" value="1"/>
</dbReference>
<dbReference type="Proteomes" id="UP001396334">
    <property type="component" value="Unassembled WGS sequence"/>
</dbReference>
<evidence type="ECO:0000313" key="3">
    <source>
        <dbReference type="Proteomes" id="UP001396334"/>
    </source>
</evidence>
<reference evidence="2 3" key="1">
    <citation type="journal article" date="2024" name="G3 (Bethesda)">
        <title>Genome assembly of Hibiscus sabdariffa L. provides insights into metabolisms of medicinal natural products.</title>
        <authorList>
            <person name="Kim T."/>
        </authorList>
    </citation>
    <scope>NUCLEOTIDE SEQUENCE [LARGE SCALE GENOMIC DNA]</scope>
    <source>
        <strain evidence="2">TK-2024</strain>
        <tissue evidence="2">Old leaves</tissue>
    </source>
</reference>
<protein>
    <recommendedName>
        <fullName evidence="1">FBD domain-containing protein</fullName>
    </recommendedName>
</protein>
<dbReference type="PANTHER" id="PTHR31900:SF34">
    <property type="entry name" value="EMB|CAB62440.1-RELATED"/>
    <property type="match status" value="1"/>
</dbReference>
<evidence type="ECO:0000313" key="2">
    <source>
        <dbReference type="EMBL" id="KAK9009235.1"/>
    </source>
</evidence>
<gene>
    <name evidence="2" type="ORF">V6N11_035780</name>
</gene>
<proteinExistence type="predicted"/>
<evidence type="ECO:0000259" key="1">
    <source>
        <dbReference type="SMART" id="SM00579"/>
    </source>
</evidence>
<dbReference type="PANTHER" id="PTHR31900">
    <property type="entry name" value="F-BOX/RNI SUPERFAMILY PROTEIN-RELATED"/>
    <property type="match status" value="1"/>
</dbReference>
<dbReference type="InterPro" id="IPR006566">
    <property type="entry name" value="FBD"/>
</dbReference>
<keyword evidence="3" id="KW-1185">Reference proteome</keyword>
<name>A0ABR2R8E6_9ROSI</name>
<sequence>MANKRKRIPKSKETREAVRTCIDGRILSLGYLTLTSMLLGRINLYEKVMDRFLLLREDIRVDRFRFHCRKHVDNFRINGWIHYALRHGIRELDLRIHNRGFTHLHIGVFTCKTLHTLRLSFLYRFFIPHVPGLKVLKICFLKFQDNGVCNPKLKRLTITGYDGPSHEVEINTPNLVYFKARKHSFLNLNSLSEARLVIGSKHTAPAFDLMRAISHVDSLELTCDHSVVEATMIPTFPNLTYLKLNGWYAGWPNMVASCPSLKTLAFDFQECNEVMRKEVGSCSLHHIKAIKLFALERKQVELLEHLFKEATVLESLTIVRAKTRGQSRRVLCKQVRALPKVSTKCRIVIT</sequence>